<dbReference type="AlphaFoldDB" id="A0A4P7NID3"/>
<gene>
    <name evidence="3" type="ORF">PoMZ_08726</name>
</gene>
<evidence type="ECO:0000313" key="4">
    <source>
        <dbReference type="Proteomes" id="UP000294847"/>
    </source>
</evidence>
<keyword evidence="2" id="KW-0732">Signal</keyword>
<evidence type="ECO:0008006" key="5">
    <source>
        <dbReference type="Google" id="ProtNLM"/>
    </source>
</evidence>
<evidence type="ECO:0000256" key="2">
    <source>
        <dbReference type="SAM" id="SignalP"/>
    </source>
</evidence>
<feature type="region of interest" description="Disordered" evidence="1">
    <location>
        <begin position="119"/>
        <end position="138"/>
    </location>
</feature>
<evidence type="ECO:0000313" key="3">
    <source>
        <dbReference type="EMBL" id="QBZ61769.1"/>
    </source>
</evidence>
<proteinExistence type="predicted"/>
<reference evidence="3 4" key="1">
    <citation type="journal article" date="2019" name="Mol. Biol. Evol.">
        <title>Blast fungal genomes show frequent chromosomal changes, gene gains and losses, and effector gene turnover.</title>
        <authorList>
            <person name="Gomez Luciano L.B."/>
            <person name="Jason Tsai I."/>
            <person name="Chuma I."/>
            <person name="Tosa Y."/>
            <person name="Chen Y.H."/>
            <person name="Li J.Y."/>
            <person name="Li M.Y."/>
            <person name="Jade Lu M.Y."/>
            <person name="Nakayashiki H."/>
            <person name="Li W.H."/>
        </authorList>
    </citation>
    <scope>NUCLEOTIDE SEQUENCE [LARGE SCALE GENOMIC DNA]</scope>
    <source>
        <strain evidence="3">MZ5-1-6</strain>
    </source>
</reference>
<sequence>MHLFQFIQTWALLTIGAAAIPTPVNLPAALTSQLEPRAEEGGSAGNNIHLQLHEKSPYTCVWCGKDKGKAFALIGHMVHNHQDDELVARIGRDTQDNKYEKDEEGFRYYKKYPGVALPPQTWRGKGKMPEQDVSTGTE</sequence>
<dbReference type="Proteomes" id="UP000294847">
    <property type="component" value="Chromosome 4"/>
</dbReference>
<accession>A0A4P7NID3</accession>
<protein>
    <recommendedName>
        <fullName evidence="5">C2H2-type domain-containing protein</fullName>
    </recommendedName>
</protein>
<organism evidence="3 4">
    <name type="scientific">Pyricularia oryzae</name>
    <name type="common">Rice blast fungus</name>
    <name type="synonym">Magnaporthe oryzae</name>
    <dbReference type="NCBI Taxonomy" id="318829"/>
    <lineage>
        <taxon>Eukaryota</taxon>
        <taxon>Fungi</taxon>
        <taxon>Dikarya</taxon>
        <taxon>Ascomycota</taxon>
        <taxon>Pezizomycotina</taxon>
        <taxon>Sordariomycetes</taxon>
        <taxon>Sordariomycetidae</taxon>
        <taxon>Magnaporthales</taxon>
        <taxon>Pyriculariaceae</taxon>
        <taxon>Pyricularia</taxon>
    </lineage>
</organism>
<dbReference type="EMBL" id="CP034207">
    <property type="protein sequence ID" value="QBZ61769.1"/>
    <property type="molecule type" value="Genomic_DNA"/>
</dbReference>
<name>A0A4P7NID3_PYROR</name>
<evidence type="ECO:0000256" key="1">
    <source>
        <dbReference type="SAM" id="MobiDB-lite"/>
    </source>
</evidence>
<feature type="signal peptide" evidence="2">
    <location>
        <begin position="1"/>
        <end position="19"/>
    </location>
</feature>
<feature type="chain" id="PRO_5020368506" description="C2H2-type domain-containing protein" evidence="2">
    <location>
        <begin position="20"/>
        <end position="138"/>
    </location>
</feature>